<accession>A0A385DHD3</accession>
<reference evidence="2 3" key="1">
    <citation type="submission" date="2018-08" db="EMBL/GenBank/DDBJ databases">
        <authorList>
            <person name="Ferrada E.E."/>
            <person name="Latorre B.A."/>
        </authorList>
    </citation>
    <scope>NUCLEOTIDE SEQUENCE [LARGE SCALE GENOMIC DNA]</scope>
    <source>
        <strain evidence="2 3">VK-A60T</strain>
    </source>
</reference>
<dbReference type="Proteomes" id="UP000259636">
    <property type="component" value="Chromosome"/>
</dbReference>
<feature type="region of interest" description="Disordered" evidence="1">
    <location>
        <begin position="1"/>
        <end position="59"/>
    </location>
</feature>
<name>A0A385DHD3_9ACTN</name>
<dbReference type="AlphaFoldDB" id="A0A385DHD3"/>
<organism evidence="2 3">
    <name type="scientific">Streptomyces koyangensis</name>
    <dbReference type="NCBI Taxonomy" id="188770"/>
    <lineage>
        <taxon>Bacteria</taxon>
        <taxon>Bacillati</taxon>
        <taxon>Actinomycetota</taxon>
        <taxon>Actinomycetes</taxon>
        <taxon>Kitasatosporales</taxon>
        <taxon>Streptomycetaceae</taxon>
        <taxon>Streptomyces</taxon>
        <taxon>Streptomyces aurantiacus group</taxon>
    </lineage>
</organism>
<proteinExistence type="predicted"/>
<dbReference type="KEGG" id="sky:D0C37_24115"/>
<gene>
    <name evidence="2" type="ORF">D0C37_24115</name>
</gene>
<evidence type="ECO:0000313" key="3">
    <source>
        <dbReference type="Proteomes" id="UP000259636"/>
    </source>
</evidence>
<evidence type="ECO:0000256" key="1">
    <source>
        <dbReference type="SAM" id="MobiDB-lite"/>
    </source>
</evidence>
<evidence type="ECO:0000313" key="2">
    <source>
        <dbReference type="EMBL" id="AXQ57380.1"/>
    </source>
</evidence>
<sequence length="59" mass="6349">MIRQAAGIDHPAHDVTYVGPADRAEDIRPWRRSARTEWSPKGPSGTASRPEPVGAEPSG</sequence>
<dbReference type="EMBL" id="CP031742">
    <property type="protein sequence ID" value="AXQ57380.1"/>
    <property type="molecule type" value="Genomic_DNA"/>
</dbReference>
<protein>
    <submittedName>
        <fullName evidence="2">Uncharacterized protein</fullName>
    </submittedName>
</protein>